<evidence type="ECO:0000313" key="5">
    <source>
        <dbReference type="Proteomes" id="UP000663877"/>
    </source>
</evidence>
<dbReference type="EMBL" id="CAJNOM010001035">
    <property type="protein sequence ID" value="CAF1587527.1"/>
    <property type="molecule type" value="Genomic_DNA"/>
</dbReference>
<sequence length="368" mass="42114">MPLLELKLEDVANICNTLFPNQGKEMTHYGNQLHKESDDVKNFVLDPKFSQIVLNLHQSNQLHELLILQKPFIGIQKRVSESVEISTMETIYLTRMISSDTLKILKSSSGKFISIGMFILATKSLCVARTIARKLADNGLISILFQIEVVEGTRLYEIDLYRVIFSLGAIFRLESIDLAPDGVWYVKIKSADSGFRMIKQQLQFETDVLLSWLTYGNYLYFLKQSRRAKAYFDYLLHNLPLEHIDRLSIYNNMALIYTMENEEAGKTEAERLYDDALKCATPIDSNSKINECIDQTCSTILTAAAPLSETDIDRSIVLGSMADVYYQTGDYKSALEHYKQALQLSADSQCRSYYQQMIITIYECIKKK</sequence>
<evidence type="ECO:0000313" key="4">
    <source>
        <dbReference type="Proteomes" id="UP000663832"/>
    </source>
</evidence>
<keyword evidence="4" id="KW-1185">Reference proteome</keyword>
<proteinExistence type="predicted"/>
<comment type="caution">
    <text evidence="2">The sequence shown here is derived from an EMBL/GenBank/DDBJ whole genome shotgun (WGS) entry which is preliminary data.</text>
</comment>
<dbReference type="OrthoDB" id="6430112at2759"/>
<dbReference type="EMBL" id="CAJNOI010000038">
    <property type="protein sequence ID" value="CAF0904766.1"/>
    <property type="molecule type" value="Genomic_DNA"/>
</dbReference>
<keyword evidence="1" id="KW-0802">TPR repeat</keyword>
<reference evidence="2" key="1">
    <citation type="submission" date="2021-02" db="EMBL/GenBank/DDBJ databases">
        <authorList>
            <person name="Nowell W R."/>
        </authorList>
    </citation>
    <scope>NUCLEOTIDE SEQUENCE</scope>
</reference>
<dbReference type="Pfam" id="PF13414">
    <property type="entry name" value="TPR_11"/>
    <property type="match status" value="1"/>
</dbReference>
<dbReference type="AlphaFoldDB" id="A0A813ZZE2"/>
<dbReference type="Gene3D" id="1.25.40.10">
    <property type="entry name" value="Tetratricopeptide repeat domain"/>
    <property type="match status" value="1"/>
</dbReference>
<protein>
    <recommendedName>
        <fullName evidence="6">Tetratricopeptide repeat protein</fullName>
    </recommendedName>
</protein>
<dbReference type="PROSITE" id="PS50293">
    <property type="entry name" value="TPR_REGION"/>
    <property type="match status" value="1"/>
</dbReference>
<accession>A0A813ZZE2</accession>
<dbReference type="SUPFAM" id="SSF48452">
    <property type="entry name" value="TPR-like"/>
    <property type="match status" value="1"/>
</dbReference>
<dbReference type="SMART" id="SM00028">
    <property type="entry name" value="TPR"/>
    <property type="match status" value="1"/>
</dbReference>
<dbReference type="PROSITE" id="PS50005">
    <property type="entry name" value="TPR"/>
    <property type="match status" value="1"/>
</dbReference>
<gene>
    <name evidence="2" type="ORF">BJG266_LOCUS10670</name>
    <name evidence="3" type="ORF">QVE165_LOCUS50833</name>
</gene>
<evidence type="ECO:0000313" key="3">
    <source>
        <dbReference type="EMBL" id="CAF1587527.1"/>
    </source>
</evidence>
<name>A0A813ZZE2_9BILA</name>
<evidence type="ECO:0008006" key="6">
    <source>
        <dbReference type="Google" id="ProtNLM"/>
    </source>
</evidence>
<dbReference type="Proteomes" id="UP000663832">
    <property type="component" value="Unassembled WGS sequence"/>
</dbReference>
<evidence type="ECO:0000256" key="1">
    <source>
        <dbReference type="PROSITE-ProRule" id="PRU00339"/>
    </source>
</evidence>
<organism evidence="2 5">
    <name type="scientific">Adineta steineri</name>
    <dbReference type="NCBI Taxonomy" id="433720"/>
    <lineage>
        <taxon>Eukaryota</taxon>
        <taxon>Metazoa</taxon>
        <taxon>Spiralia</taxon>
        <taxon>Gnathifera</taxon>
        <taxon>Rotifera</taxon>
        <taxon>Eurotatoria</taxon>
        <taxon>Bdelloidea</taxon>
        <taxon>Adinetida</taxon>
        <taxon>Adinetidae</taxon>
        <taxon>Adineta</taxon>
    </lineage>
</organism>
<evidence type="ECO:0000313" key="2">
    <source>
        <dbReference type="EMBL" id="CAF0904766.1"/>
    </source>
</evidence>
<dbReference type="InterPro" id="IPR019734">
    <property type="entry name" value="TPR_rpt"/>
</dbReference>
<dbReference type="Proteomes" id="UP000663877">
    <property type="component" value="Unassembled WGS sequence"/>
</dbReference>
<feature type="repeat" description="TPR" evidence="1">
    <location>
        <begin position="315"/>
        <end position="348"/>
    </location>
</feature>
<dbReference type="InterPro" id="IPR011990">
    <property type="entry name" value="TPR-like_helical_dom_sf"/>
</dbReference>